<proteinExistence type="predicted"/>
<organism evidence="1">
    <name type="scientific">Salix viminalis</name>
    <name type="common">Common osier</name>
    <name type="synonym">Basket willow</name>
    <dbReference type="NCBI Taxonomy" id="40686"/>
    <lineage>
        <taxon>Eukaryota</taxon>
        <taxon>Viridiplantae</taxon>
        <taxon>Streptophyta</taxon>
        <taxon>Embryophyta</taxon>
        <taxon>Tracheophyta</taxon>
        <taxon>Spermatophyta</taxon>
        <taxon>Magnoliopsida</taxon>
        <taxon>eudicotyledons</taxon>
        <taxon>Gunneridae</taxon>
        <taxon>Pentapetalae</taxon>
        <taxon>rosids</taxon>
        <taxon>fabids</taxon>
        <taxon>Malpighiales</taxon>
        <taxon>Salicaceae</taxon>
        <taxon>Saliceae</taxon>
        <taxon>Salix</taxon>
    </lineage>
</organism>
<gene>
    <name evidence="1" type="ORF">SVIM_LOCUS370563</name>
</gene>
<name>A0A6N2MHC9_SALVM</name>
<sequence length="115" mass="12688">MKLASLFCCVYGVVLSLFIIPTHRDNSVNSFLYNLPSPPPLSLFLLRLNSPSIPLSPANKPFISCCAVCRFPSEFQVEELSSLLFIVCRIGIGEETTVAAFLGEKQHAVVSESFY</sequence>
<reference evidence="1" key="1">
    <citation type="submission" date="2019-03" db="EMBL/GenBank/DDBJ databases">
        <authorList>
            <person name="Mank J."/>
            <person name="Almeida P."/>
        </authorList>
    </citation>
    <scope>NUCLEOTIDE SEQUENCE</scope>
    <source>
        <strain evidence="1">78183</strain>
    </source>
</reference>
<evidence type="ECO:0000313" key="1">
    <source>
        <dbReference type="EMBL" id="VFU53376.1"/>
    </source>
</evidence>
<protein>
    <submittedName>
        <fullName evidence="1">Uncharacterized protein</fullName>
    </submittedName>
</protein>
<dbReference type="EMBL" id="CAADRP010001818">
    <property type="protein sequence ID" value="VFU53376.1"/>
    <property type="molecule type" value="Genomic_DNA"/>
</dbReference>
<dbReference type="AlphaFoldDB" id="A0A6N2MHC9"/>
<accession>A0A6N2MHC9</accession>